<feature type="transmembrane region" description="Helical" evidence="1">
    <location>
        <begin position="31"/>
        <end position="52"/>
    </location>
</feature>
<name>A0ABQ5D042_9ASTR</name>
<keyword evidence="1" id="KW-1133">Transmembrane helix</keyword>
<keyword evidence="3" id="KW-1185">Reference proteome</keyword>
<accession>A0ABQ5D042</accession>
<protein>
    <submittedName>
        <fullName evidence="2">Uncharacterized protein</fullName>
    </submittedName>
</protein>
<proteinExistence type="predicted"/>
<reference evidence="2" key="1">
    <citation type="journal article" date="2022" name="Int. J. Mol. Sci.">
        <title>Draft Genome of Tanacetum Coccineum: Genomic Comparison of Closely Related Tanacetum-Family Plants.</title>
        <authorList>
            <person name="Yamashiro T."/>
            <person name="Shiraishi A."/>
            <person name="Nakayama K."/>
            <person name="Satake H."/>
        </authorList>
    </citation>
    <scope>NUCLEOTIDE SEQUENCE</scope>
</reference>
<keyword evidence="1" id="KW-0472">Membrane</keyword>
<evidence type="ECO:0000313" key="3">
    <source>
        <dbReference type="Proteomes" id="UP001151760"/>
    </source>
</evidence>
<sequence length="103" mass="11711">MDGSYTPYKVRSCAKGYAQTHGLDSKGNDHLFSTLGLLGILIAIARTITMIYGKWMSKLPSPQWYLNEEDYMEQPKVKMPDDHVYIVKSYGSKSIPKLTVDDY</sequence>
<reference evidence="2" key="2">
    <citation type="submission" date="2022-01" db="EMBL/GenBank/DDBJ databases">
        <authorList>
            <person name="Yamashiro T."/>
            <person name="Shiraishi A."/>
            <person name="Satake H."/>
            <person name="Nakayama K."/>
        </authorList>
    </citation>
    <scope>NUCLEOTIDE SEQUENCE</scope>
</reference>
<keyword evidence="1" id="KW-0812">Transmembrane</keyword>
<evidence type="ECO:0000313" key="2">
    <source>
        <dbReference type="EMBL" id="GJT30479.1"/>
    </source>
</evidence>
<dbReference type="Proteomes" id="UP001151760">
    <property type="component" value="Unassembled WGS sequence"/>
</dbReference>
<gene>
    <name evidence="2" type="ORF">Tco_0910754</name>
</gene>
<evidence type="ECO:0000256" key="1">
    <source>
        <dbReference type="SAM" id="Phobius"/>
    </source>
</evidence>
<organism evidence="2 3">
    <name type="scientific">Tanacetum coccineum</name>
    <dbReference type="NCBI Taxonomy" id="301880"/>
    <lineage>
        <taxon>Eukaryota</taxon>
        <taxon>Viridiplantae</taxon>
        <taxon>Streptophyta</taxon>
        <taxon>Embryophyta</taxon>
        <taxon>Tracheophyta</taxon>
        <taxon>Spermatophyta</taxon>
        <taxon>Magnoliopsida</taxon>
        <taxon>eudicotyledons</taxon>
        <taxon>Gunneridae</taxon>
        <taxon>Pentapetalae</taxon>
        <taxon>asterids</taxon>
        <taxon>campanulids</taxon>
        <taxon>Asterales</taxon>
        <taxon>Asteraceae</taxon>
        <taxon>Asteroideae</taxon>
        <taxon>Anthemideae</taxon>
        <taxon>Anthemidinae</taxon>
        <taxon>Tanacetum</taxon>
    </lineage>
</organism>
<dbReference type="EMBL" id="BQNB010014628">
    <property type="protein sequence ID" value="GJT30479.1"/>
    <property type="molecule type" value="Genomic_DNA"/>
</dbReference>
<comment type="caution">
    <text evidence="2">The sequence shown here is derived from an EMBL/GenBank/DDBJ whole genome shotgun (WGS) entry which is preliminary data.</text>
</comment>